<dbReference type="CDD" id="cd09854">
    <property type="entry name" value="PIN_VapC-like"/>
    <property type="match status" value="1"/>
</dbReference>
<evidence type="ECO:0000313" key="2">
    <source>
        <dbReference type="Proteomes" id="UP000744980"/>
    </source>
</evidence>
<organism evidence="1 2">
    <name type="scientific">Ensifer canadensis</name>
    <dbReference type="NCBI Taxonomy" id="555315"/>
    <lineage>
        <taxon>Bacteria</taxon>
        <taxon>Pseudomonadati</taxon>
        <taxon>Pseudomonadota</taxon>
        <taxon>Alphaproteobacteria</taxon>
        <taxon>Hyphomicrobiales</taxon>
        <taxon>Rhizobiaceae</taxon>
        <taxon>Sinorhizobium/Ensifer group</taxon>
        <taxon>Ensifer</taxon>
    </lineage>
</organism>
<dbReference type="Proteomes" id="UP000744980">
    <property type="component" value="Unassembled WGS sequence"/>
</dbReference>
<accession>A0AAW4FNV9</accession>
<keyword evidence="2" id="KW-1185">Reference proteome</keyword>
<reference evidence="1 2" key="1">
    <citation type="submission" date="2020-01" db="EMBL/GenBank/DDBJ databases">
        <title>Draft genome assembly of Ensifer adhaerens T173.</title>
        <authorList>
            <person name="Craig J.E."/>
            <person name="Stinchcombe J.R."/>
        </authorList>
    </citation>
    <scope>NUCLEOTIDE SEQUENCE [LARGE SCALE GENOMIC DNA]</scope>
    <source>
        <strain evidence="1 2">T173</strain>
    </source>
</reference>
<gene>
    <name evidence="1" type="ORF">GFB56_19685</name>
</gene>
<evidence type="ECO:0000313" key="1">
    <source>
        <dbReference type="EMBL" id="MBM3093003.1"/>
    </source>
</evidence>
<evidence type="ECO:0008006" key="3">
    <source>
        <dbReference type="Google" id="ProtNLM"/>
    </source>
</evidence>
<dbReference type="Pfam" id="PF11848">
    <property type="entry name" value="DUF3368"/>
    <property type="match status" value="1"/>
</dbReference>
<dbReference type="AlphaFoldDB" id="A0AAW4FNV9"/>
<dbReference type="InterPro" id="IPR021799">
    <property type="entry name" value="PIN-like_prokaryotic"/>
</dbReference>
<protein>
    <recommendedName>
        <fullName evidence="3">PIN domain-containing protein</fullName>
    </recommendedName>
</protein>
<sequence length="213" mass="22708">MPKKVGPMRQPLFSGEISAPLVVDSSVIINLNATGRASDIVRAFGVTLCASTVVRDELLIDRFNGRDDAGLARALVDDRLLEFVPFDDDGELIFASLVTGTAEQTLDDGEAATLALGVMHGRTVVIDERKALRIAADRFAALQVIATADILCSDLVMSALGREQVADLVFNGLTGARMGIPERHHSFIAQLLGPRIAACRSLPASLRQVADSV</sequence>
<dbReference type="EMBL" id="WXFA01000012">
    <property type="protein sequence ID" value="MBM3093003.1"/>
    <property type="molecule type" value="Genomic_DNA"/>
</dbReference>
<comment type="caution">
    <text evidence="1">The sequence shown here is derived from an EMBL/GenBank/DDBJ whole genome shotgun (WGS) entry which is preliminary data.</text>
</comment>
<name>A0AAW4FNV9_9HYPH</name>
<proteinExistence type="predicted"/>